<organism evidence="1 2">
    <name type="scientific">Maricaulis virginensis</name>
    <dbReference type="NCBI Taxonomy" id="144022"/>
    <lineage>
        <taxon>Bacteria</taxon>
        <taxon>Pseudomonadati</taxon>
        <taxon>Pseudomonadota</taxon>
        <taxon>Alphaproteobacteria</taxon>
        <taxon>Maricaulales</taxon>
        <taxon>Maricaulaceae</taxon>
        <taxon>Maricaulis</taxon>
    </lineage>
</organism>
<reference evidence="1" key="2">
    <citation type="submission" date="2023-01" db="EMBL/GenBank/DDBJ databases">
        <authorList>
            <person name="Sun Q."/>
            <person name="Evtushenko L."/>
        </authorList>
    </citation>
    <scope>NUCLEOTIDE SEQUENCE</scope>
    <source>
        <strain evidence="1">VKM B-1513</strain>
    </source>
</reference>
<gene>
    <name evidence="1" type="ORF">GCM10017621_30610</name>
</gene>
<accession>A0A9W6ING6</accession>
<sequence>MSSEAQLPVQPDLLYSALHLPSIKNDIDIISMPLYSIEKSRRTKPIQFDYRYSNGQHITFTVKGTSDGIATIYDKDLILFLHSLLIDKLNRNEPVSRLVEFTAHDFLKWANRGTGKADYQRLEAALRRLHGTVISGNFNAGEESMESGVHYIESFEFRRRNTKRGRVLKSIVVQLSTWTFAKLTEAGRYISMDRRYLDIQGGIERRLYEIATKHVGREKSRFEINLQSLHEWMGSQAPVRKLKAHIKRIIEEDSLPGYKLRIESPSPRAAAVRTKIVFIKASPRLAYAR</sequence>
<dbReference type="Pfam" id="PF10134">
    <property type="entry name" value="RPA"/>
    <property type="match status" value="1"/>
</dbReference>
<evidence type="ECO:0000313" key="2">
    <source>
        <dbReference type="Proteomes" id="UP001143486"/>
    </source>
</evidence>
<comment type="caution">
    <text evidence="1">The sequence shown here is derived from an EMBL/GenBank/DDBJ whole genome shotgun (WGS) entry which is preliminary data.</text>
</comment>
<evidence type="ECO:0000313" key="1">
    <source>
        <dbReference type="EMBL" id="GLK53553.1"/>
    </source>
</evidence>
<dbReference type="EMBL" id="BSFE01000011">
    <property type="protein sequence ID" value="GLK53553.1"/>
    <property type="molecule type" value="Genomic_DNA"/>
</dbReference>
<reference evidence="1" key="1">
    <citation type="journal article" date="2014" name="Int. J. Syst. Evol. Microbiol.">
        <title>Complete genome sequence of Corynebacterium casei LMG S-19264T (=DSM 44701T), isolated from a smear-ripened cheese.</title>
        <authorList>
            <consortium name="US DOE Joint Genome Institute (JGI-PGF)"/>
            <person name="Walter F."/>
            <person name="Albersmeier A."/>
            <person name="Kalinowski J."/>
            <person name="Ruckert C."/>
        </authorList>
    </citation>
    <scope>NUCLEOTIDE SEQUENCE</scope>
    <source>
        <strain evidence="1">VKM B-1513</strain>
    </source>
</reference>
<protein>
    <submittedName>
        <fullName evidence="1">Plasmid replication initiator protein RepA</fullName>
    </submittedName>
</protein>
<dbReference type="AlphaFoldDB" id="A0A9W6ING6"/>
<dbReference type="RefSeq" id="WP_271187899.1">
    <property type="nucleotide sequence ID" value="NZ_BSFE01000011.1"/>
</dbReference>
<proteinExistence type="predicted"/>
<dbReference type="InterPro" id="IPR018777">
    <property type="entry name" value="Replication_initiator_prot_A"/>
</dbReference>
<name>A0A9W6ING6_9PROT</name>
<keyword evidence="2" id="KW-1185">Reference proteome</keyword>
<dbReference type="Proteomes" id="UP001143486">
    <property type="component" value="Unassembled WGS sequence"/>
</dbReference>